<organism evidence="1 2">
    <name type="scientific">Psychrobacter glacincola</name>
    <dbReference type="NCBI Taxonomy" id="56810"/>
    <lineage>
        <taxon>Bacteria</taxon>
        <taxon>Pseudomonadati</taxon>
        <taxon>Pseudomonadota</taxon>
        <taxon>Gammaproteobacteria</taxon>
        <taxon>Moraxellales</taxon>
        <taxon>Moraxellaceae</taxon>
        <taxon>Psychrobacter</taxon>
    </lineage>
</organism>
<proteinExistence type="predicted"/>
<accession>A0ABW1WCH0</accession>
<keyword evidence="2" id="KW-1185">Reference proteome</keyword>
<dbReference type="EMBL" id="JBHSTZ010000064">
    <property type="protein sequence ID" value="MFC6382337.1"/>
    <property type="molecule type" value="Genomic_DNA"/>
</dbReference>
<comment type="caution">
    <text evidence="1">The sequence shown here is derived from an EMBL/GenBank/DDBJ whole genome shotgun (WGS) entry which is preliminary data.</text>
</comment>
<name>A0ABW1WCH0_9GAMM</name>
<reference evidence="2" key="1">
    <citation type="journal article" date="2019" name="Int. J. Syst. Evol. Microbiol.">
        <title>The Global Catalogue of Microorganisms (GCM) 10K type strain sequencing project: providing services to taxonomists for standard genome sequencing and annotation.</title>
        <authorList>
            <consortium name="The Broad Institute Genomics Platform"/>
            <consortium name="The Broad Institute Genome Sequencing Center for Infectious Disease"/>
            <person name="Wu L."/>
            <person name="Ma J."/>
        </authorList>
    </citation>
    <scope>NUCLEOTIDE SEQUENCE [LARGE SCALE GENOMIC DNA]</scope>
    <source>
        <strain evidence="2">CCM 2050</strain>
    </source>
</reference>
<evidence type="ECO:0000313" key="1">
    <source>
        <dbReference type="EMBL" id="MFC6382337.1"/>
    </source>
</evidence>
<dbReference type="RefSeq" id="WP_265089226.1">
    <property type="nucleotide sequence ID" value="NZ_CAJGZK010000007.1"/>
</dbReference>
<protein>
    <submittedName>
        <fullName evidence="1">Uncharacterized protein</fullName>
    </submittedName>
</protein>
<sequence length="40" mass="4687">MSAAIAKGIDLRMTRYHYPLFIPTATNRTRPYFEAWLSII</sequence>
<dbReference type="Proteomes" id="UP001596264">
    <property type="component" value="Unassembled WGS sequence"/>
</dbReference>
<gene>
    <name evidence="1" type="ORF">ACFP58_12880</name>
</gene>
<evidence type="ECO:0000313" key="2">
    <source>
        <dbReference type="Proteomes" id="UP001596264"/>
    </source>
</evidence>